<accession>A0A836JZJ0</accession>
<comment type="caution">
    <text evidence="11">The sequence shown here is derived from an EMBL/GenBank/DDBJ whole genome shotgun (WGS) entry which is preliminary data.</text>
</comment>
<dbReference type="Pfam" id="PF05986">
    <property type="entry name" value="ADAMTS_spacer1"/>
    <property type="match status" value="1"/>
</dbReference>
<dbReference type="PROSITE" id="PS50092">
    <property type="entry name" value="TSP1"/>
    <property type="match status" value="5"/>
</dbReference>
<dbReference type="Proteomes" id="UP000669903">
    <property type="component" value="Unassembled WGS sequence"/>
</dbReference>
<dbReference type="InterPro" id="IPR024989">
    <property type="entry name" value="MFS_assoc_dom"/>
</dbReference>
<dbReference type="Pfam" id="PF12832">
    <property type="entry name" value="MFS_1_like"/>
    <property type="match status" value="1"/>
</dbReference>
<feature type="transmembrane region" description="Helical" evidence="9">
    <location>
        <begin position="468"/>
        <end position="489"/>
    </location>
</feature>
<dbReference type="InterPro" id="IPR010294">
    <property type="entry name" value="ADAMTS_spacer1"/>
</dbReference>
<feature type="transmembrane region" description="Helical" evidence="9">
    <location>
        <begin position="348"/>
        <end position="365"/>
    </location>
</feature>
<reference evidence="11" key="1">
    <citation type="submission" date="2020-03" db="EMBL/GenBank/DDBJ databases">
        <title>Relaxed selection underlies rapid genomic changes in the transitions from sociality to social parasitism in ants.</title>
        <authorList>
            <person name="Bi X."/>
        </authorList>
    </citation>
    <scope>NUCLEOTIDE SEQUENCE</scope>
    <source>
        <strain evidence="11">BGI-DK2014a</strain>
        <tissue evidence="11">Whole body</tissue>
    </source>
</reference>
<dbReference type="InterPro" id="IPR036383">
    <property type="entry name" value="TSP1_rpt_sf"/>
</dbReference>
<dbReference type="Gene3D" id="1.20.1250.20">
    <property type="entry name" value="MFS general substrate transporter like domains"/>
    <property type="match status" value="2"/>
</dbReference>
<feature type="transmembrane region" description="Helical" evidence="9">
    <location>
        <begin position="267"/>
        <end position="285"/>
    </location>
</feature>
<evidence type="ECO:0000256" key="6">
    <source>
        <dbReference type="ARBA" id="ARBA00022737"/>
    </source>
</evidence>
<keyword evidence="7 9" id="KW-1133">Transmembrane helix</keyword>
<protein>
    <submittedName>
        <fullName evidence="11">THSD4 protein</fullName>
    </submittedName>
</protein>
<dbReference type="GO" id="GO:0004222">
    <property type="term" value="F:metalloendopeptidase activity"/>
    <property type="evidence" value="ECO:0007669"/>
    <property type="project" value="TreeGrafter"/>
</dbReference>
<dbReference type="GO" id="GO:0016020">
    <property type="term" value="C:membrane"/>
    <property type="evidence" value="ECO:0007669"/>
    <property type="project" value="UniProtKB-SubCell"/>
</dbReference>
<evidence type="ECO:0000259" key="10">
    <source>
        <dbReference type="PROSITE" id="PS50900"/>
    </source>
</evidence>
<evidence type="ECO:0000256" key="9">
    <source>
        <dbReference type="SAM" id="Phobius"/>
    </source>
</evidence>
<evidence type="ECO:0000256" key="3">
    <source>
        <dbReference type="ARBA" id="ARBA00022525"/>
    </source>
</evidence>
<dbReference type="PANTHER" id="PTHR13723:SF305">
    <property type="entry name" value="PROTEIN MADD-4"/>
    <property type="match status" value="1"/>
</dbReference>
<keyword evidence="5" id="KW-0732">Signal</keyword>
<keyword evidence="6" id="KW-0677">Repeat</keyword>
<proteinExistence type="predicted"/>
<keyword evidence="8 9" id="KW-0472">Membrane</keyword>
<feature type="transmembrane region" description="Helical" evidence="9">
    <location>
        <begin position="305"/>
        <end position="328"/>
    </location>
</feature>
<sequence>FVLVSATGAIFPFLSVYGKQLGISPLIMGSIGAILPILFMIAKPIFGFIMDYFQTQKKLIFMALLTVSSSCYILIYFLPSSPGLIVLDQFQNVSCAYLSFCGIDSRSYLLYLFKNFSTALCEGTRNITCHWICKDANLSVPLSFQYAAGKEVIISPNTSCLININDTLLCQKEFKDNYNCNVICDNFENNHCLYTSITFWGFVLLMSLGSIGTSVSFTLTSAICFEILGKGEEMKYGRQHVWGDIGLGLAGFLTGYTIDVWSQGNIYKTYTSAFLLVFVFTLPLISRSSNIFTDVCALLKFKSTIIFLFFDIICGAFDGYMLFFMFWYEEDLAIKTGYMDKIKLIEGITIATEAFSCAIFMHLSGKILEKLGYSYTFTLFLVFYSLRLGLISIAPTPWWIIPIEFLTIGPSYILCHVTSVAYANVISSSNVSVSIQGIISGMKDGFGRSIGSLVGSILLKKFGGALTLQIFSIFAAFCSLVYLLFYLTYLKHEIPGKKFTMRKEKCIPSYRKLQRDALTVKPQERKSVKMQSLVLPFLLLSLTCGGVRFGNGHLIDGIFTEPTLEPGYNLVAVVPRGALALNVTELRRTQNYLAIRLQDGSYLLNGNNFINWSGEYKGAGTTFVYRRQSPQNLESFSAAGPLQEPIDIMVLYQEPNPGIVYRYRIPGNTNLPRSNHFPHNAVSNKGVEHSLQNRRFENGSAISNVTSPSYSPRRYRKRKFIWKAIGHGECSKSCGGGVQVLKHVCIKEHTQQPVPEKRCHGIEKLHEIHLRCNTIPCPPRWRGGPWSDCSTSCGTGVRTRELECVQEVKTALTMRIADGACTEPKNLPISEVCEMPACEEIRQTSTQTSLQSLTPRWTVGVWSQCSVSCGLGKRTRVVTCATEDTPCDLSEKPEANETCDLGSCPVKLTPLNVVSAKLQSPQWLFTEWSEQCSAECGTGVQTRRILCETSSNEEHCDESSRPETSRDCLSNRTCSGQWFTGPWTECSSSCDIGEQVRDVVCVTTLRGSLRVVLDMNCPANKPESRKSCRERTCTSDWFTSDWTPCSRSCGKGIQKRETRCLNSDGQLPESYQLHCREEDRPVSRRICNDYPCRDDLHAPENSHKILQVQDDPEITNGVEDNPVCKDKMANCNLVTQARLCSYQFYKESCCLSCSRGKQDFE</sequence>
<dbReference type="GO" id="GO:0031012">
    <property type="term" value="C:extracellular matrix"/>
    <property type="evidence" value="ECO:0007669"/>
    <property type="project" value="TreeGrafter"/>
</dbReference>
<evidence type="ECO:0000313" key="11">
    <source>
        <dbReference type="EMBL" id="KAG5331840.1"/>
    </source>
</evidence>
<organism evidence="11 12">
    <name type="scientific">Acromyrmex charruanus</name>
    <dbReference type="NCBI Taxonomy" id="2715315"/>
    <lineage>
        <taxon>Eukaryota</taxon>
        <taxon>Metazoa</taxon>
        <taxon>Ecdysozoa</taxon>
        <taxon>Arthropoda</taxon>
        <taxon>Hexapoda</taxon>
        <taxon>Insecta</taxon>
        <taxon>Pterygota</taxon>
        <taxon>Neoptera</taxon>
        <taxon>Endopterygota</taxon>
        <taxon>Hymenoptera</taxon>
        <taxon>Apocrita</taxon>
        <taxon>Aculeata</taxon>
        <taxon>Formicoidea</taxon>
        <taxon>Formicidae</taxon>
        <taxon>Myrmicinae</taxon>
        <taxon>Acromyrmex</taxon>
    </lineage>
</organism>
<dbReference type="InterPro" id="IPR050439">
    <property type="entry name" value="ADAMTS_ADAMTS-like"/>
</dbReference>
<dbReference type="AlphaFoldDB" id="A0A836JZJ0"/>
<feature type="transmembrane region" description="Helical" evidence="9">
    <location>
        <begin position="199"/>
        <end position="229"/>
    </location>
</feature>
<dbReference type="Gene3D" id="2.20.100.10">
    <property type="entry name" value="Thrombospondin type-1 (TSP1) repeat"/>
    <property type="match status" value="6"/>
</dbReference>
<dbReference type="EMBL" id="JAANIC010005341">
    <property type="protein sequence ID" value="KAG5331840.1"/>
    <property type="molecule type" value="Genomic_DNA"/>
</dbReference>
<dbReference type="Gene3D" id="2.60.120.830">
    <property type="match status" value="1"/>
</dbReference>
<dbReference type="InterPro" id="IPR010909">
    <property type="entry name" value="PLAC"/>
</dbReference>
<dbReference type="Pfam" id="PF08686">
    <property type="entry name" value="PLAC"/>
    <property type="match status" value="1"/>
</dbReference>
<evidence type="ECO:0000256" key="1">
    <source>
        <dbReference type="ARBA" id="ARBA00004141"/>
    </source>
</evidence>
<name>A0A836JZJ0_9HYME</name>
<feature type="transmembrane region" description="Helical" evidence="9">
    <location>
        <begin position="28"/>
        <end position="47"/>
    </location>
</feature>
<evidence type="ECO:0000256" key="4">
    <source>
        <dbReference type="ARBA" id="ARBA00022692"/>
    </source>
</evidence>
<feature type="transmembrane region" description="Helical" evidence="9">
    <location>
        <begin position="377"/>
        <end position="401"/>
    </location>
</feature>
<dbReference type="GO" id="GO:0005576">
    <property type="term" value="C:extracellular region"/>
    <property type="evidence" value="ECO:0007669"/>
    <property type="project" value="UniProtKB-SubCell"/>
</dbReference>
<comment type="subcellular location">
    <subcellularLocation>
        <location evidence="1">Membrane</location>
        <topology evidence="1">Multi-pass membrane protein</topology>
    </subcellularLocation>
    <subcellularLocation>
        <location evidence="2">Secreted</location>
    </subcellularLocation>
</comment>
<feature type="transmembrane region" description="Helical" evidence="9">
    <location>
        <begin position="59"/>
        <end position="78"/>
    </location>
</feature>
<evidence type="ECO:0000313" key="12">
    <source>
        <dbReference type="Proteomes" id="UP000669903"/>
    </source>
</evidence>
<keyword evidence="12" id="KW-1185">Reference proteome</keyword>
<dbReference type="Pfam" id="PF19030">
    <property type="entry name" value="TSP1_ADAMTS"/>
    <property type="match status" value="6"/>
</dbReference>
<evidence type="ECO:0000256" key="5">
    <source>
        <dbReference type="ARBA" id="ARBA00022729"/>
    </source>
</evidence>
<gene>
    <name evidence="11" type="primary">Thsd4_0</name>
    <name evidence="11" type="ORF">G6Z76_0006739</name>
</gene>
<keyword evidence="4 9" id="KW-0812">Transmembrane</keyword>
<dbReference type="PANTHER" id="PTHR13723">
    <property type="entry name" value="ADAMTS A DISINTEGRIN AND METALLOPROTEASE WITH THROMBOSPONDIN MOTIFS PROTEASE"/>
    <property type="match status" value="1"/>
</dbReference>
<evidence type="ECO:0000256" key="2">
    <source>
        <dbReference type="ARBA" id="ARBA00004613"/>
    </source>
</evidence>
<evidence type="ECO:0000256" key="7">
    <source>
        <dbReference type="ARBA" id="ARBA00022989"/>
    </source>
</evidence>
<dbReference type="PROSITE" id="PS50900">
    <property type="entry name" value="PLAC"/>
    <property type="match status" value="1"/>
</dbReference>
<dbReference type="GO" id="GO:0030198">
    <property type="term" value="P:extracellular matrix organization"/>
    <property type="evidence" value="ECO:0007669"/>
    <property type="project" value="TreeGrafter"/>
</dbReference>
<dbReference type="InterPro" id="IPR036259">
    <property type="entry name" value="MFS_trans_sf"/>
</dbReference>
<dbReference type="SUPFAM" id="SSF103473">
    <property type="entry name" value="MFS general substrate transporter"/>
    <property type="match status" value="1"/>
</dbReference>
<feature type="transmembrane region" description="Helical" evidence="9">
    <location>
        <begin position="241"/>
        <end position="261"/>
    </location>
</feature>
<keyword evidence="3" id="KW-0964">Secreted</keyword>
<dbReference type="SUPFAM" id="SSF82895">
    <property type="entry name" value="TSP-1 type 1 repeat"/>
    <property type="match status" value="6"/>
</dbReference>
<evidence type="ECO:0000256" key="8">
    <source>
        <dbReference type="ARBA" id="ARBA00023136"/>
    </source>
</evidence>
<feature type="non-terminal residue" evidence="11">
    <location>
        <position position="1"/>
    </location>
</feature>
<dbReference type="InterPro" id="IPR000884">
    <property type="entry name" value="TSP1_rpt"/>
</dbReference>
<dbReference type="SMART" id="SM00209">
    <property type="entry name" value="TSP1"/>
    <property type="match status" value="6"/>
</dbReference>
<feature type="domain" description="PLAC" evidence="10">
    <location>
        <begin position="1120"/>
        <end position="1157"/>
    </location>
</feature>
<feature type="non-terminal residue" evidence="11">
    <location>
        <position position="1161"/>
    </location>
</feature>
<dbReference type="GO" id="GO:0006508">
    <property type="term" value="P:proteolysis"/>
    <property type="evidence" value="ECO:0007669"/>
    <property type="project" value="TreeGrafter"/>
</dbReference>